<dbReference type="GO" id="GO:0016020">
    <property type="term" value="C:membrane"/>
    <property type="evidence" value="ECO:0007669"/>
    <property type="project" value="InterPro"/>
</dbReference>
<keyword evidence="4" id="KW-1208">Phospholipid metabolism</keyword>
<dbReference type="SMART" id="SM00563">
    <property type="entry name" value="PlsC"/>
    <property type="match status" value="1"/>
</dbReference>
<dbReference type="EMBL" id="VCQU01000005">
    <property type="protein sequence ID" value="NMN96420.1"/>
    <property type="molecule type" value="Genomic_DNA"/>
</dbReference>
<dbReference type="RefSeq" id="WP_169588356.1">
    <property type="nucleotide sequence ID" value="NZ_VCQU01000005.1"/>
</dbReference>
<evidence type="ECO:0000259" key="5">
    <source>
        <dbReference type="SMART" id="SM00563"/>
    </source>
</evidence>
<comment type="caution">
    <text evidence="6">The sequence shown here is derived from an EMBL/GenBank/DDBJ whole genome shotgun (WGS) entry which is preliminary data.</text>
</comment>
<dbReference type="NCBIfam" id="TIGR01490">
    <property type="entry name" value="HAD-SF-IB-hyp1"/>
    <property type="match status" value="1"/>
</dbReference>
<evidence type="ECO:0000256" key="1">
    <source>
        <dbReference type="ARBA" id="ARBA00008655"/>
    </source>
</evidence>
<dbReference type="Proteomes" id="UP000535543">
    <property type="component" value="Unassembled WGS sequence"/>
</dbReference>
<keyword evidence="4" id="KW-0443">Lipid metabolism</keyword>
<gene>
    <name evidence="6" type="ORF">FGL95_15370</name>
</gene>
<dbReference type="InterPro" id="IPR023214">
    <property type="entry name" value="HAD_sf"/>
</dbReference>
<evidence type="ECO:0000256" key="4">
    <source>
        <dbReference type="RuleBase" id="RU361267"/>
    </source>
</evidence>
<reference evidence="6 7" key="1">
    <citation type="submission" date="2019-05" db="EMBL/GenBank/DDBJ databases">
        <authorList>
            <person name="Lee S.D."/>
        </authorList>
    </citation>
    <scope>NUCLEOTIDE SEQUENCE [LARGE SCALE GENOMIC DNA]</scope>
    <source>
        <strain evidence="6 7">YC2-7</strain>
    </source>
</reference>
<dbReference type="GO" id="GO:0003841">
    <property type="term" value="F:1-acylglycerol-3-phosphate O-acyltransferase activity"/>
    <property type="evidence" value="ECO:0007669"/>
    <property type="project" value="UniProtKB-UniRule"/>
</dbReference>
<protein>
    <recommendedName>
        <fullName evidence="4">1-acyl-sn-glycerol-3-phosphate acyltransferase</fullName>
        <ecNumber evidence="4">2.3.1.51</ecNumber>
    </recommendedName>
</protein>
<dbReference type="Pfam" id="PF01553">
    <property type="entry name" value="Acyltransferase"/>
    <property type="match status" value="1"/>
</dbReference>
<keyword evidence="7" id="KW-1185">Reference proteome</keyword>
<keyword evidence="4" id="KW-0594">Phospholipid biosynthesis</keyword>
<evidence type="ECO:0000313" key="6">
    <source>
        <dbReference type="EMBL" id="NMN96420.1"/>
    </source>
</evidence>
<dbReference type="InterPro" id="IPR036412">
    <property type="entry name" value="HAD-like_sf"/>
</dbReference>
<dbReference type="CDD" id="cd07989">
    <property type="entry name" value="LPLAT_AGPAT-like"/>
    <property type="match status" value="1"/>
</dbReference>
<keyword evidence="4" id="KW-0444">Lipid biosynthesis</keyword>
<comment type="catalytic activity">
    <reaction evidence="4">
        <text>a 1-acyl-sn-glycero-3-phosphate + an acyl-CoA = a 1,2-diacyl-sn-glycero-3-phosphate + CoA</text>
        <dbReference type="Rhea" id="RHEA:19709"/>
        <dbReference type="ChEBI" id="CHEBI:57287"/>
        <dbReference type="ChEBI" id="CHEBI:57970"/>
        <dbReference type="ChEBI" id="CHEBI:58342"/>
        <dbReference type="ChEBI" id="CHEBI:58608"/>
        <dbReference type="EC" id="2.3.1.51"/>
    </reaction>
</comment>
<keyword evidence="6" id="KW-0378">Hydrolase</keyword>
<dbReference type="InterPro" id="IPR002123">
    <property type="entry name" value="Plipid/glycerol_acylTrfase"/>
</dbReference>
<dbReference type="EC" id="2.3.1.51" evidence="4"/>
<dbReference type="InterPro" id="IPR004552">
    <property type="entry name" value="AGP_acyltrans"/>
</dbReference>
<dbReference type="InterPro" id="IPR006385">
    <property type="entry name" value="HAD_hydro_SerB1"/>
</dbReference>
<evidence type="ECO:0000256" key="3">
    <source>
        <dbReference type="ARBA" id="ARBA00023315"/>
    </source>
</evidence>
<reference evidence="6 7" key="2">
    <citation type="submission" date="2020-06" db="EMBL/GenBank/DDBJ databases">
        <title>Antribacter stalactiti gen. nov., sp. nov., a new member of the family Nacardiaceae isolated from a cave.</title>
        <authorList>
            <person name="Kim I.S."/>
        </authorList>
    </citation>
    <scope>NUCLEOTIDE SEQUENCE [LARGE SCALE GENOMIC DNA]</scope>
    <source>
        <strain evidence="6 7">YC2-7</strain>
    </source>
</reference>
<dbReference type="SUPFAM" id="SSF56784">
    <property type="entry name" value="HAD-like"/>
    <property type="match status" value="1"/>
</dbReference>
<proteinExistence type="inferred from homology"/>
<evidence type="ECO:0000256" key="2">
    <source>
        <dbReference type="ARBA" id="ARBA00022679"/>
    </source>
</evidence>
<comment type="similarity">
    <text evidence="1 4">Belongs to the 1-acyl-sn-glycerol-3-phosphate acyltransferase family.</text>
</comment>
<name>A0A848KJK9_9NOCA</name>
<evidence type="ECO:0000313" key="7">
    <source>
        <dbReference type="Proteomes" id="UP000535543"/>
    </source>
</evidence>
<feature type="domain" description="Phospholipid/glycerol acyltransferase" evidence="5">
    <location>
        <begin position="307"/>
        <end position="421"/>
    </location>
</feature>
<dbReference type="AlphaFoldDB" id="A0A848KJK9"/>
<dbReference type="NCBIfam" id="TIGR01488">
    <property type="entry name" value="HAD-SF-IB"/>
    <property type="match status" value="1"/>
</dbReference>
<dbReference type="PANTHER" id="PTHR10434:SF66">
    <property type="entry name" value="PHOSPHOLIPID_GLYCEROL ACYLTRANSFERASE DOMAIN-CONTAINING PROTEIN"/>
    <property type="match status" value="1"/>
</dbReference>
<keyword evidence="2 4" id="KW-0808">Transferase</keyword>
<dbReference type="NCBIfam" id="TIGR00530">
    <property type="entry name" value="AGP_acyltrn"/>
    <property type="match status" value="1"/>
</dbReference>
<dbReference type="Pfam" id="PF12710">
    <property type="entry name" value="HAD"/>
    <property type="match status" value="1"/>
</dbReference>
<organism evidence="6 7">
    <name type="scientific">Antrihabitans stalactiti</name>
    <dbReference type="NCBI Taxonomy" id="2584121"/>
    <lineage>
        <taxon>Bacteria</taxon>
        <taxon>Bacillati</taxon>
        <taxon>Actinomycetota</taxon>
        <taxon>Actinomycetes</taxon>
        <taxon>Mycobacteriales</taxon>
        <taxon>Nocardiaceae</taxon>
        <taxon>Antrihabitans</taxon>
    </lineage>
</organism>
<comment type="domain">
    <text evidence="4">The HXXXXD motif is essential for acyltransferase activity and may constitute the binding site for the phosphate moiety of the glycerol-3-phosphate.</text>
</comment>
<sequence length="476" mass="50877">MELDEAVARIRSGPTGPRIGAFFDFDGTLVHGFSGIPFFRHFVRAGKLTPREIAATMLSGVRGGKTEAEFQRFIDLALSGWAGHTEEQLEAIGQRLFDQRIAGHLYPEAWRLIRAHEAAGHELVIASSATRFQIEPAASALGVETVLCTQLEVIDGVVTGAVDGNPLWRGGKARAVRNFAADKGIDLSNSYAYSNGGEDADFLALVGAPLAVNPDRTLTVVAGERRWPIIRFRSRAPQGPLGAARTAGALGGFAGAVATGVGAGLASRNQVRGRNGVISRSGDFTLKLAGIDVRVVGAHNAESPRPAVFIFNHQSALDMFVLAKVLREGFTGISKQEIASHPFMGPVFRYMGATFLDRRNSAKAVEQLGPVVDTLRGGLSIIIAPEGTRSVTPTVGPFKKGAFHIAMQAGVPIIPVVIRNAGELMWRNSNMVRSGTVDVAVLDPIDVSDWTTDDLDKRIAAVRQMFVDALVAWPKG</sequence>
<dbReference type="PANTHER" id="PTHR10434">
    <property type="entry name" value="1-ACYL-SN-GLYCEROL-3-PHOSPHATE ACYLTRANSFERASE"/>
    <property type="match status" value="1"/>
</dbReference>
<dbReference type="SUPFAM" id="SSF69593">
    <property type="entry name" value="Glycerol-3-phosphate (1)-acyltransferase"/>
    <property type="match status" value="1"/>
</dbReference>
<dbReference type="GO" id="GO:0016787">
    <property type="term" value="F:hydrolase activity"/>
    <property type="evidence" value="ECO:0007669"/>
    <property type="project" value="UniProtKB-KW"/>
</dbReference>
<dbReference type="Gene3D" id="3.40.50.1000">
    <property type="entry name" value="HAD superfamily/HAD-like"/>
    <property type="match status" value="1"/>
</dbReference>
<dbReference type="GO" id="GO:0006654">
    <property type="term" value="P:phosphatidic acid biosynthetic process"/>
    <property type="evidence" value="ECO:0007669"/>
    <property type="project" value="TreeGrafter"/>
</dbReference>
<dbReference type="CDD" id="cd02612">
    <property type="entry name" value="HAD_PGPPase"/>
    <property type="match status" value="1"/>
</dbReference>
<keyword evidence="3 4" id="KW-0012">Acyltransferase</keyword>
<dbReference type="Gene3D" id="1.20.1440.100">
    <property type="entry name" value="SG protein - dephosphorylation function"/>
    <property type="match status" value="1"/>
</dbReference>
<accession>A0A848KJK9</accession>